<evidence type="ECO:0000313" key="3">
    <source>
        <dbReference type="EMBL" id="BCF95355.1"/>
    </source>
</evidence>
<evidence type="ECO:0000256" key="1">
    <source>
        <dbReference type="ARBA" id="ARBA00007734"/>
    </source>
</evidence>
<dbReference type="PANTHER" id="PTHR37423">
    <property type="entry name" value="SOLUBLE LYTIC MUREIN TRANSGLYCOSYLASE-RELATED"/>
    <property type="match status" value="1"/>
</dbReference>
<geneLocation type="plasmid" evidence="3 4">
    <name>PPGU16_p3</name>
</geneLocation>
<keyword evidence="3" id="KW-0614">Plasmid</keyword>
<sequence length="238" mass="25016">MVAVAMCVAEASSTYHVEQAKIAAIMQSGLPAGMERGGRVGPMAIPVQWLPVFEMMGIEASSVVNDACANIFAGTWIMAYVASLQQSDVPGDGAYAARAMRIPAKVAERRRMWAPVVQWAAGLTGVPAALIDAVITVESGYQPAVVSSAGAIGMMQLMPGTAAMLGGNPSDAKQNILMGSRYLAQLGRQFNGDLRLTLAAYNAGPAAVTRSGYKIPSFSETRAYVPKVLSLYASLQQQ</sequence>
<dbReference type="InterPro" id="IPR000189">
    <property type="entry name" value="Transglyc_AS"/>
</dbReference>
<evidence type="ECO:0000313" key="4">
    <source>
        <dbReference type="Proteomes" id="UP000510888"/>
    </source>
</evidence>
<dbReference type="CDD" id="cd00254">
    <property type="entry name" value="LT-like"/>
    <property type="match status" value="1"/>
</dbReference>
<protein>
    <recommendedName>
        <fullName evidence="2">Transglycosylase SLT domain-containing protein</fullName>
    </recommendedName>
</protein>
<evidence type="ECO:0000259" key="2">
    <source>
        <dbReference type="Pfam" id="PF01464"/>
    </source>
</evidence>
<feature type="domain" description="Transglycosylase SLT" evidence="2">
    <location>
        <begin position="122"/>
        <end position="211"/>
    </location>
</feature>
<dbReference type="SUPFAM" id="SSF53955">
    <property type="entry name" value="Lysozyme-like"/>
    <property type="match status" value="1"/>
</dbReference>
<dbReference type="GO" id="GO:0016020">
    <property type="term" value="C:membrane"/>
    <property type="evidence" value="ECO:0007669"/>
    <property type="project" value="InterPro"/>
</dbReference>
<dbReference type="Proteomes" id="UP000510888">
    <property type="component" value="Plasmid PPGU16_p3"/>
</dbReference>
<dbReference type="GO" id="GO:0008933">
    <property type="term" value="F:peptidoglycan lytic transglycosylase activity"/>
    <property type="evidence" value="ECO:0007669"/>
    <property type="project" value="InterPro"/>
</dbReference>
<name>A0A7I8C435_9BURK</name>
<keyword evidence="4" id="KW-1185">Reference proteome</keyword>
<dbReference type="Gene3D" id="1.10.530.10">
    <property type="match status" value="1"/>
</dbReference>
<comment type="similarity">
    <text evidence="1">Belongs to the transglycosylase Slt family.</text>
</comment>
<dbReference type="GO" id="GO:0000270">
    <property type="term" value="P:peptidoglycan metabolic process"/>
    <property type="evidence" value="ECO:0007669"/>
    <property type="project" value="InterPro"/>
</dbReference>
<proteinExistence type="inferred from homology"/>
<dbReference type="KEGG" id="plad:PPGU16_84220"/>
<dbReference type="EMBL" id="AP023178">
    <property type="protein sequence ID" value="BCF95355.1"/>
    <property type="molecule type" value="Genomic_DNA"/>
</dbReference>
<dbReference type="PANTHER" id="PTHR37423:SF2">
    <property type="entry name" value="MEMBRANE-BOUND LYTIC MUREIN TRANSGLYCOSYLASE C"/>
    <property type="match status" value="1"/>
</dbReference>
<dbReference type="Pfam" id="PF01464">
    <property type="entry name" value="SLT"/>
    <property type="match status" value="1"/>
</dbReference>
<dbReference type="RefSeq" id="WP_243460840.1">
    <property type="nucleotide sequence ID" value="NZ_AP023178.1"/>
</dbReference>
<dbReference type="InterPro" id="IPR023346">
    <property type="entry name" value="Lysozyme-like_dom_sf"/>
</dbReference>
<reference evidence="3 4" key="1">
    <citation type="journal article" date="2020" name="Genes (Basel)">
        <title>Genomic Comparison of Insect Gut Symbionts from Divergent Burkholderia Subclades.</title>
        <authorList>
            <person name="Takeshita K."/>
            <person name="Kikuchi Y."/>
        </authorList>
    </citation>
    <scope>NUCLEOTIDE SEQUENCE [LARGE SCALE GENOMIC DNA]</scope>
    <source>
        <strain evidence="3 4">PGU16</strain>
        <plasmid evidence="3 4">PPGU16_p3</plasmid>
    </source>
</reference>
<accession>A0A7I8C435</accession>
<gene>
    <name evidence="3" type="ORF">PPGU16_84220</name>
</gene>
<dbReference type="PROSITE" id="PS00922">
    <property type="entry name" value="TRANSGLYCOSYLASE"/>
    <property type="match status" value="1"/>
</dbReference>
<dbReference type="AlphaFoldDB" id="A0A7I8C435"/>
<dbReference type="InterPro" id="IPR008258">
    <property type="entry name" value="Transglycosylase_SLT_dom_1"/>
</dbReference>
<organism evidence="3 4">
    <name type="scientific">Paraburkholderia largidicola</name>
    <dbReference type="NCBI Taxonomy" id="3014751"/>
    <lineage>
        <taxon>Bacteria</taxon>
        <taxon>Pseudomonadati</taxon>
        <taxon>Pseudomonadota</taxon>
        <taxon>Betaproteobacteria</taxon>
        <taxon>Burkholderiales</taxon>
        <taxon>Burkholderiaceae</taxon>
        <taxon>Paraburkholderia</taxon>
    </lineage>
</organism>